<evidence type="ECO:0000313" key="1">
    <source>
        <dbReference type="EMBL" id="ODM23143.1"/>
    </source>
</evidence>
<dbReference type="AlphaFoldDB" id="A0A1E3BQ88"/>
<evidence type="ECO:0000313" key="2">
    <source>
        <dbReference type="Proteomes" id="UP000094569"/>
    </source>
</evidence>
<comment type="caution">
    <text evidence="1">The sequence shown here is derived from an EMBL/GenBank/DDBJ whole genome shotgun (WGS) entry which is preliminary data.</text>
</comment>
<organism evidence="1 2">
    <name type="scientific">Aspergillus cristatus</name>
    <name type="common">Chinese Fuzhuan brick tea-fermentation fungus</name>
    <name type="synonym">Eurotium cristatum</name>
    <dbReference type="NCBI Taxonomy" id="573508"/>
    <lineage>
        <taxon>Eukaryota</taxon>
        <taxon>Fungi</taxon>
        <taxon>Dikarya</taxon>
        <taxon>Ascomycota</taxon>
        <taxon>Pezizomycotina</taxon>
        <taxon>Eurotiomycetes</taxon>
        <taxon>Eurotiomycetidae</taxon>
        <taxon>Eurotiales</taxon>
        <taxon>Aspergillaceae</taxon>
        <taxon>Aspergillus</taxon>
        <taxon>Aspergillus subgen. Aspergillus</taxon>
    </lineage>
</organism>
<gene>
    <name evidence="1" type="ORF">SI65_00732</name>
</gene>
<name>A0A1E3BQ88_ASPCR</name>
<dbReference type="Proteomes" id="UP000094569">
    <property type="component" value="Unassembled WGS sequence"/>
</dbReference>
<protein>
    <submittedName>
        <fullName evidence="1">Uncharacterized protein</fullName>
    </submittedName>
</protein>
<keyword evidence="2" id="KW-1185">Reference proteome</keyword>
<sequence length="64" mass="7526">MVEDKNGNTLIVFEMKAAWSFEKFRENKLKGKEEEKFLAWKFGTKAVSHWRFPANSSKASWRAT</sequence>
<reference evidence="1 2" key="1">
    <citation type="journal article" date="2016" name="BMC Genomics">
        <title>Comparative genomic and transcriptomic analyses of the Fuzhuan brick tea-fermentation fungus Aspergillus cristatus.</title>
        <authorList>
            <person name="Ge Y."/>
            <person name="Wang Y."/>
            <person name="Liu Y."/>
            <person name="Tan Y."/>
            <person name="Ren X."/>
            <person name="Zhang X."/>
            <person name="Hyde K.D."/>
            <person name="Liu Y."/>
            <person name="Liu Z."/>
        </authorList>
    </citation>
    <scope>NUCLEOTIDE SEQUENCE [LARGE SCALE GENOMIC DNA]</scope>
    <source>
        <strain evidence="1 2">GZAAS20.1005</strain>
    </source>
</reference>
<accession>A0A1E3BQ88</accession>
<dbReference type="VEuPathDB" id="FungiDB:SI65_00732"/>
<dbReference type="EMBL" id="JXNT01000001">
    <property type="protein sequence ID" value="ODM23143.1"/>
    <property type="molecule type" value="Genomic_DNA"/>
</dbReference>
<proteinExistence type="predicted"/>